<evidence type="ECO:0000313" key="3">
    <source>
        <dbReference type="Proteomes" id="UP000481454"/>
    </source>
</evidence>
<dbReference type="AlphaFoldDB" id="A0AAP6WT62"/>
<feature type="transmembrane region" description="Helical" evidence="1">
    <location>
        <begin position="239"/>
        <end position="259"/>
    </location>
</feature>
<accession>A0AAP6WT62</accession>
<proteinExistence type="predicted"/>
<organism evidence="2 3">
    <name type="scientific">Clostridium perfringens</name>
    <dbReference type="NCBI Taxonomy" id="1502"/>
    <lineage>
        <taxon>Bacteria</taxon>
        <taxon>Bacillati</taxon>
        <taxon>Bacillota</taxon>
        <taxon>Clostridia</taxon>
        <taxon>Eubacteriales</taxon>
        <taxon>Clostridiaceae</taxon>
        <taxon>Clostridium</taxon>
    </lineage>
</organism>
<dbReference type="Proteomes" id="UP000481454">
    <property type="component" value="Unassembled WGS sequence"/>
</dbReference>
<comment type="caution">
    <text evidence="2">The sequence shown here is derived from an EMBL/GenBank/DDBJ whole genome shotgun (WGS) entry which is preliminary data.</text>
</comment>
<dbReference type="RefSeq" id="WP_003457717.1">
    <property type="nucleotide sequence ID" value="NZ_CABEEO010000003.1"/>
</dbReference>
<keyword evidence="1" id="KW-0812">Transmembrane</keyword>
<feature type="transmembrane region" description="Helical" evidence="1">
    <location>
        <begin position="164"/>
        <end position="184"/>
    </location>
</feature>
<evidence type="ECO:0000313" key="2">
    <source>
        <dbReference type="EMBL" id="NGU31811.1"/>
    </source>
</evidence>
<gene>
    <name evidence="2" type="ORF">G6Z34_17275</name>
</gene>
<reference evidence="2 3" key="1">
    <citation type="submission" date="2020-02" db="EMBL/GenBank/DDBJ databases">
        <title>Genomic Insights into the Phylogeny and Genetic Plasticity of the Human and Animal Enteric Pathogen Clostridium perfringens.</title>
        <authorList>
            <person name="Feng Y."/>
            <person name="Hu Y."/>
        </authorList>
    </citation>
    <scope>NUCLEOTIDE SEQUENCE [LARGE SCALE GENOMIC DNA]</scope>
    <source>
        <strain evidence="2 3">CP-40</strain>
    </source>
</reference>
<keyword evidence="1" id="KW-0472">Membrane</keyword>
<protein>
    <submittedName>
        <fullName evidence="2">ABC transporter permease</fullName>
    </submittedName>
</protein>
<feature type="transmembrane region" description="Helical" evidence="1">
    <location>
        <begin position="20"/>
        <end position="39"/>
    </location>
</feature>
<dbReference type="EMBL" id="JAALLZ010000024">
    <property type="protein sequence ID" value="NGU31811.1"/>
    <property type="molecule type" value="Genomic_DNA"/>
</dbReference>
<feature type="transmembrane region" description="Helical" evidence="1">
    <location>
        <begin position="109"/>
        <end position="139"/>
    </location>
</feature>
<evidence type="ECO:0000256" key="1">
    <source>
        <dbReference type="SAM" id="Phobius"/>
    </source>
</evidence>
<name>A0AAP6WT62_CLOPF</name>
<feature type="transmembrane region" description="Helical" evidence="1">
    <location>
        <begin position="196"/>
        <end position="219"/>
    </location>
</feature>
<feature type="transmembrane region" description="Helical" evidence="1">
    <location>
        <begin position="68"/>
        <end position="88"/>
    </location>
</feature>
<sequence length="265" mass="30558">MKNYIKSEFKRALFSKKTLIYLIITILAFVIALLDYSNFSLKNLKDLKLEGSFDCIDLFLISRSSTNASILPMISPLLACLIFSTSYLDEKNSKFLNLIYSRLNKKTYIFTKLFVNAISSGLVILVAYLIVFFFMALYFGLNLKYNNLTPITGPFSYFYYNNKWIYFIIILVVSFLFNVIFATLGLGISTIINNKYLAFLAPFFYYILTGTLFISLGLYDLNATYLFNLKYGYTIINLLTYQLVLLIIGTVVFYVGVLYNNEKNL</sequence>
<keyword evidence="1" id="KW-1133">Transmembrane helix</keyword>